<evidence type="ECO:0000313" key="2">
    <source>
        <dbReference type="EMBL" id="CAI6096400.1"/>
    </source>
</evidence>
<dbReference type="GO" id="GO:0008962">
    <property type="term" value="F:phosphatidylglycerophosphatase activity"/>
    <property type="evidence" value="ECO:0007669"/>
    <property type="project" value="InterPro"/>
</dbReference>
<dbReference type="InterPro" id="IPR027706">
    <property type="entry name" value="PGP_Pase"/>
</dbReference>
<feature type="compositionally biased region" description="Basic and acidic residues" evidence="1">
    <location>
        <begin position="383"/>
        <end position="395"/>
    </location>
</feature>
<dbReference type="InterPro" id="IPR023214">
    <property type="entry name" value="HAD_sf"/>
</dbReference>
<dbReference type="Pfam" id="PF09419">
    <property type="entry name" value="PGP_phosphatase"/>
    <property type="match status" value="1"/>
</dbReference>
<dbReference type="EMBL" id="CABFNP030001282">
    <property type="protein sequence ID" value="CAI6096400.1"/>
    <property type="molecule type" value="Genomic_DNA"/>
</dbReference>
<gene>
    <name evidence="2" type="ORF">CCHLO57077_00009081</name>
</gene>
<organism evidence="2 3">
    <name type="scientific">Clonostachys chloroleuca</name>
    <dbReference type="NCBI Taxonomy" id="1926264"/>
    <lineage>
        <taxon>Eukaryota</taxon>
        <taxon>Fungi</taxon>
        <taxon>Dikarya</taxon>
        <taxon>Ascomycota</taxon>
        <taxon>Pezizomycotina</taxon>
        <taxon>Sordariomycetes</taxon>
        <taxon>Hypocreomycetidae</taxon>
        <taxon>Hypocreales</taxon>
        <taxon>Bionectriaceae</taxon>
        <taxon>Clonostachys</taxon>
    </lineage>
</organism>
<dbReference type="NCBIfam" id="TIGR01668">
    <property type="entry name" value="YqeG_hyp_ppase"/>
    <property type="match status" value="1"/>
</dbReference>
<name>A0AA35MFV1_9HYPO</name>
<dbReference type="InterPro" id="IPR036412">
    <property type="entry name" value="HAD-like_sf"/>
</dbReference>
<proteinExistence type="predicted"/>
<feature type="compositionally biased region" description="Low complexity" evidence="1">
    <location>
        <begin position="396"/>
        <end position="405"/>
    </location>
</feature>
<comment type="caution">
    <text evidence="2">The sequence shown here is derived from an EMBL/GenBank/DDBJ whole genome shotgun (WGS) entry which is preliminary data.</text>
</comment>
<dbReference type="FunFam" id="3.40.50.1000:FF:000165">
    <property type="entry name" value="HAD superfamily phosphatase"/>
    <property type="match status" value="1"/>
</dbReference>
<feature type="region of interest" description="Disordered" evidence="1">
    <location>
        <begin position="422"/>
        <end position="447"/>
    </location>
</feature>
<dbReference type="SUPFAM" id="SSF56784">
    <property type="entry name" value="HAD-like"/>
    <property type="match status" value="1"/>
</dbReference>
<reference evidence="2" key="1">
    <citation type="submission" date="2023-01" db="EMBL/GenBank/DDBJ databases">
        <authorList>
            <person name="Piombo E."/>
        </authorList>
    </citation>
    <scope>NUCLEOTIDE SEQUENCE</scope>
</reference>
<evidence type="ECO:0000256" key="1">
    <source>
        <dbReference type="SAM" id="MobiDB-lite"/>
    </source>
</evidence>
<dbReference type="Proteomes" id="UP001160390">
    <property type="component" value="Unassembled WGS sequence"/>
</dbReference>
<sequence length="447" mass="50282">MINFNLSATFNVVRILFKPSICLPHHTVSNFNDLPIPLDKALQREGRAATDIRAVVLDKDDCFAYPDQNEVYPDYKDKFEALQNAYPGRRLLIVSNTAGAQSWDPKLKLAVEVEKNTGVSVLSHSVKKPGCGREIMEYFKQHPETGVTHPSQIAVVGDRLTTDMMLANMMGGWGFWIRDGVIPLKKKSFVSVFVLVIHLQIAISNAEQFSRIERPLSAFLMARGVVAMDPRSPFEDKFLRHFTALRCLTPAATTGEMGGKTWNKAEELIFWRTIIPQSPQAANMSDRLKSWNQCAAIMQEMMGRPKRRIYTKTMLYEHYYQNIKTRRHSPQARPFVREHMQELDLAEKHLQARDEVLGPSTPERNPRPESRQQDKAMASTDEVGAHDCTPDKTDKTTSSSSGGCSPFEALLIATKLDHGRTISPDSSYADCSMSSVSVISASEAREF</sequence>
<protein>
    <submittedName>
        <fullName evidence="2">Uncharacterized protein</fullName>
    </submittedName>
</protein>
<keyword evidence="3" id="KW-1185">Reference proteome</keyword>
<dbReference type="InterPro" id="IPR010021">
    <property type="entry name" value="PGPP1/Gep4"/>
</dbReference>
<evidence type="ECO:0000313" key="3">
    <source>
        <dbReference type="Proteomes" id="UP001160390"/>
    </source>
</evidence>
<feature type="compositionally biased region" description="Basic and acidic residues" evidence="1">
    <location>
        <begin position="364"/>
        <end position="374"/>
    </location>
</feature>
<feature type="compositionally biased region" description="Low complexity" evidence="1">
    <location>
        <begin position="432"/>
        <end position="447"/>
    </location>
</feature>
<dbReference type="AlphaFoldDB" id="A0AA35MFV1"/>
<dbReference type="Gene3D" id="3.40.50.1000">
    <property type="entry name" value="HAD superfamily/HAD-like"/>
    <property type="match status" value="1"/>
</dbReference>
<feature type="region of interest" description="Disordered" evidence="1">
    <location>
        <begin position="352"/>
        <end position="405"/>
    </location>
</feature>
<accession>A0AA35MFV1</accession>